<proteinExistence type="inferred from homology"/>
<keyword evidence="5" id="KW-0472">Membrane</keyword>
<keyword evidence="5" id="KW-1133">Transmembrane helix</keyword>
<dbReference type="EMBL" id="CP042467">
    <property type="protein sequence ID" value="QED25964.1"/>
    <property type="molecule type" value="Genomic_DNA"/>
</dbReference>
<dbReference type="KEGG" id="bbae:FRD01_01540"/>
<comment type="similarity">
    <text evidence="1">Belongs to the peptidase S49 family.</text>
</comment>
<feature type="transmembrane region" description="Helical" evidence="5">
    <location>
        <begin position="12"/>
        <end position="34"/>
    </location>
</feature>
<sequence>MSESTKGKGIVSVLLVFGAMFLMFFLFSATILVASGDGMDFSDANIGVVEINGPIMESKDVVARLQKLAKDETIKGIVVRVDSPGGAVAPSQEMYQAVKRASEKKPLAVSMGSTAASGGYYLALGATKIFANSGSVTGSIGVITQLFNVSKLVEKVDVEIHTVKTGEYKDSGSPFREFDDTDEAYFRQLIDDIYDQFITDVAEARKLDKEKVREVADGRVFTGRQAKELKLVDELGTFDDAVNWVAKEAKIEGEPKLAYPVIETSFLAELLKDGVKGAVSEAKIQSTPVIEYRYVGPF</sequence>
<dbReference type="PANTHER" id="PTHR42987">
    <property type="entry name" value="PEPTIDASE S49"/>
    <property type="match status" value="1"/>
</dbReference>
<evidence type="ECO:0000256" key="4">
    <source>
        <dbReference type="ARBA" id="ARBA00022825"/>
    </source>
</evidence>
<evidence type="ECO:0000256" key="1">
    <source>
        <dbReference type="ARBA" id="ARBA00008683"/>
    </source>
</evidence>
<dbReference type="InterPro" id="IPR029045">
    <property type="entry name" value="ClpP/crotonase-like_dom_sf"/>
</dbReference>
<reference evidence="7 8" key="1">
    <citation type="submission" date="2019-08" db="EMBL/GenBank/DDBJ databases">
        <authorList>
            <person name="Liang Q."/>
        </authorList>
    </citation>
    <scope>NUCLEOTIDE SEQUENCE [LARGE SCALE GENOMIC DNA]</scope>
    <source>
        <strain evidence="7 8">V1718</strain>
    </source>
</reference>
<gene>
    <name evidence="7" type="primary">sppA</name>
    <name evidence="7" type="ORF">FRD01_01540</name>
</gene>
<dbReference type="SUPFAM" id="SSF52096">
    <property type="entry name" value="ClpP/crotonase"/>
    <property type="match status" value="1"/>
</dbReference>
<evidence type="ECO:0000256" key="2">
    <source>
        <dbReference type="ARBA" id="ARBA00022670"/>
    </source>
</evidence>
<evidence type="ECO:0000313" key="7">
    <source>
        <dbReference type="EMBL" id="QED25964.1"/>
    </source>
</evidence>
<evidence type="ECO:0000256" key="3">
    <source>
        <dbReference type="ARBA" id="ARBA00022801"/>
    </source>
</evidence>
<dbReference type="RefSeq" id="WP_146956993.1">
    <property type="nucleotide sequence ID" value="NZ_CP042467.1"/>
</dbReference>
<dbReference type="AlphaFoldDB" id="A0A5B8XK98"/>
<dbReference type="InterPro" id="IPR047272">
    <property type="entry name" value="S49_SppA_C"/>
</dbReference>
<dbReference type="NCBIfam" id="TIGR00706">
    <property type="entry name" value="SppA_dom"/>
    <property type="match status" value="1"/>
</dbReference>
<dbReference type="GO" id="GO:0008236">
    <property type="term" value="F:serine-type peptidase activity"/>
    <property type="evidence" value="ECO:0007669"/>
    <property type="project" value="UniProtKB-KW"/>
</dbReference>
<evidence type="ECO:0000313" key="8">
    <source>
        <dbReference type="Proteomes" id="UP000321595"/>
    </source>
</evidence>
<dbReference type="PANTHER" id="PTHR42987:SF7">
    <property type="entry name" value="SIGNAL PEPTIDE PEPTIDASE SPPA-RELATED"/>
    <property type="match status" value="1"/>
</dbReference>
<dbReference type="Pfam" id="PF01343">
    <property type="entry name" value="Peptidase_S49"/>
    <property type="match status" value="1"/>
</dbReference>
<keyword evidence="8" id="KW-1185">Reference proteome</keyword>
<organism evidence="7 8">
    <name type="scientific">Microvenator marinus</name>
    <dbReference type="NCBI Taxonomy" id="2600177"/>
    <lineage>
        <taxon>Bacteria</taxon>
        <taxon>Deltaproteobacteria</taxon>
        <taxon>Bradymonadales</taxon>
        <taxon>Microvenatoraceae</taxon>
        <taxon>Microvenator</taxon>
    </lineage>
</organism>
<dbReference type="OrthoDB" id="9764363at2"/>
<keyword evidence="5" id="KW-0812">Transmembrane</keyword>
<dbReference type="Proteomes" id="UP000321595">
    <property type="component" value="Chromosome"/>
</dbReference>
<keyword evidence="2" id="KW-0645">Protease</keyword>
<protein>
    <submittedName>
        <fullName evidence="7">Signal peptide peptidase SppA</fullName>
    </submittedName>
</protein>
<name>A0A5B8XK98_9DELT</name>
<dbReference type="Gene3D" id="6.20.330.10">
    <property type="match status" value="1"/>
</dbReference>
<evidence type="ECO:0000259" key="6">
    <source>
        <dbReference type="Pfam" id="PF01343"/>
    </source>
</evidence>
<keyword evidence="3" id="KW-0378">Hydrolase</keyword>
<feature type="domain" description="Peptidase S49" evidence="6">
    <location>
        <begin position="101"/>
        <end position="251"/>
    </location>
</feature>
<evidence type="ECO:0000256" key="5">
    <source>
        <dbReference type="SAM" id="Phobius"/>
    </source>
</evidence>
<dbReference type="InterPro" id="IPR002142">
    <property type="entry name" value="Peptidase_S49"/>
</dbReference>
<accession>A0A5B8XK98</accession>
<dbReference type="InterPro" id="IPR004635">
    <property type="entry name" value="Pept_S49_SppA"/>
</dbReference>
<dbReference type="CDD" id="cd07023">
    <property type="entry name" value="S49_Sppa_N_C"/>
    <property type="match status" value="1"/>
</dbReference>
<dbReference type="GO" id="GO:0006508">
    <property type="term" value="P:proteolysis"/>
    <property type="evidence" value="ECO:0007669"/>
    <property type="project" value="UniProtKB-KW"/>
</dbReference>
<dbReference type="Gene3D" id="3.90.226.10">
    <property type="entry name" value="2-enoyl-CoA Hydratase, Chain A, domain 1"/>
    <property type="match status" value="1"/>
</dbReference>
<keyword evidence="4" id="KW-0720">Serine protease</keyword>